<evidence type="ECO:0000313" key="2">
    <source>
        <dbReference type="EMBL" id="KAD3641060.1"/>
    </source>
</evidence>
<organism evidence="2 3">
    <name type="scientific">Mikania micrantha</name>
    <name type="common">bitter vine</name>
    <dbReference type="NCBI Taxonomy" id="192012"/>
    <lineage>
        <taxon>Eukaryota</taxon>
        <taxon>Viridiplantae</taxon>
        <taxon>Streptophyta</taxon>
        <taxon>Embryophyta</taxon>
        <taxon>Tracheophyta</taxon>
        <taxon>Spermatophyta</taxon>
        <taxon>Magnoliopsida</taxon>
        <taxon>eudicotyledons</taxon>
        <taxon>Gunneridae</taxon>
        <taxon>Pentapetalae</taxon>
        <taxon>asterids</taxon>
        <taxon>campanulids</taxon>
        <taxon>Asterales</taxon>
        <taxon>Asteraceae</taxon>
        <taxon>Asteroideae</taxon>
        <taxon>Heliantheae alliance</taxon>
        <taxon>Eupatorieae</taxon>
        <taxon>Mikania</taxon>
    </lineage>
</organism>
<dbReference type="OrthoDB" id="1728300at2759"/>
<keyword evidence="3" id="KW-1185">Reference proteome</keyword>
<dbReference type="Gene3D" id="3.40.395.10">
    <property type="entry name" value="Adenoviral Proteinase, Chain A"/>
    <property type="match status" value="1"/>
</dbReference>
<dbReference type="EMBL" id="SZYD01000015">
    <property type="protein sequence ID" value="KAD3641060.1"/>
    <property type="molecule type" value="Genomic_DNA"/>
</dbReference>
<evidence type="ECO:0000313" key="3">
    <source>
        <dbReference type="Proteomes" id="UP000326396"/>
    </source>
</evidence>
<reference evidence="2 3" key="1">
    <citation type="submission" date="2019-05" db="EMBL/GenBank/DDBJ databases">
        <title>Mikania micrantha, genome provides insights into the molecular mechanism of rapid growth.</title>
        <authorList>
            <person name="Liu B."/>
        </authorList>
    </citation>
    <scope>NUCLEOTIDE SEQUENCE [LARGE SCALE GENOMIC DNA]</scope>
    <source>
        <strain evidence="2">NLD-2019</strain>
        <tissue evidence="2">Leaf</tissue>
    </source>
</reference>
<dbReference type="AlphaFoldDB" id="A0A5N6MLC6"/>
<feature type="compositionally biased region" description="Basic residues" evidence="1">
    <location>
        <begin position="68"/>
        <end position="79"/>
    </location>
</feature>
<dbReference type="InterPro" id="IPR038765">
    <property type="entry name" value="Papain-like_cys_pep_sf"/>
</dbReference>
<accession>A0A5N6MLC6</accession>
<name>A0A5N6MLC6_9ASTR</name>
<protein>
    <submittedName>
        <fullName evidence="2">Uncharacterized protein</fullName>
    </submittedName>
</protein>
<feature type="region of interest" description="Disordered" evidence="1">
    <location>
        <begin position="44"/>
        <end position="84"/>
    </location>
</feature>
<dbReference type="Proteomes" id="UP000326396">
    <property type="component" value="Linkage Group LG5"/>
</dbReference>
<feature type="region of interest" description="Disordered" evidence="1">
    <location>
        <begin position="1"/>
        <end position="25"/>
    </location>
</feature>
<feature type="compositionally biased region" description="Polar residues" evidence="1">
    <location>
        <begin position="9"/>
        <end position="19"/>
    </location>
</feature>
<dbReference type="SUPFAM" id="SSF54001">
    <property type="entry name" value="Cysteine proteinases"/>
    <property type="match status" value="1"/>
</dbReference>
<evidence type="ECO:0000256" key="1">
    <source>
        <dbReference type="SAM" id="MobiDB-lite"/>
    </source>
</evidence>
<gene>
    <name evidence="2" type="ORF">E3N88_30283</name>
</gene>
<sequence length="235" mass="26783">MSLRRKSGRITNKTLGKFTNTEDDPINLDLAETSKKKVLKRKIKVMPKGETTESEQEKSVVVLEKQKHSQKPKHVKKKTRTPESVELLEDAHSMNGNQAKTEKTGKLKLTDTESEEVEPRVKKGKKNKGIVRKVVYHSVNHLVLERDHLFSLRPGNEVNNQIIDAWAEVLNFEEKYRSTGSPRRLYCGTSAIAHEKIYGVAGTVQLWLFDKWQKEKKPTKLVEEEDLAPSTKIGG</sequence>
<proteinExistence type="predicted"/>
<comment type="caution">
    <text evidence="2">The sequence shown here is derived from an EMBL/GenBank/DDBJ whole genome shotgun (WGS) entry which is preliminary data.</text>
</comment>